<gene>
    <name evidence="5" type="ORF">BXY82_0708</name>
</gene>
<keyword evidence="2 5" id="KW-0808">Transferase</keyword>
<reference evidence="5 6" key="1">
    <citation type="submission" date="2019-03" db="EMBL/GenBank/DDBJ databases">
        <title>Genomic Encyclopedia of Archaeal and Bacterial Type Strains, Phase II (KMG-II): from individual species to whole genera.</title>
        <authorList>
            <person name="Goeker M."/>
        </authorList>
    </citation>
    <scope>NUCLEOTIDE SEQUENCE [LARGE SCALE GENOMIC DNA]</scope>
    <source>
        <strain evidence="5 6">DSM 28135</strain>
    </source>
</reference>
<dbReference type="SUPFAM" id="SSF55729">
    <property type="entry name" value="Acyl-CoA N-acyltransferases (Nat)"/>
    <property type="match status" value="1"/>
</dbReference>
<dbReference type="InterPro" id="IPR051016">
    <property type="entry name" value="Diverse_Substrate_AcTransf"/>
</dbReference>
<evidence type="ECO:0000259" key="4">
    <source>
        <dbReference type="PROSITE" id="PS51186"/>
    </source>
</evidence>
<protein>
    <submittedName>
        <fullName evidence="5">L-amino acid N-acyltransferase YncA</fullName>
    </submittedName>
</protein>
<proteinExistence type="inferred from homology"/>
<organism evidence="5 6">
    <name type="scientific">Gelidibacter sediminis</name>
    <dbReference type="NCBI Taxonomy" id="1608710"/>
    <lineage>
        <taxon>Bacteria</taxon>
        <taxon>Pseudomonadati</taxon>
        <taxon>Bacteroidota</taxon>
        <taxon>Flavobacteriia</taxon>
        <taxon>Flavobacteriales</taxon>
        <taxon>Flavobacteriaceae</taxon>
        <taxon>Gelidibacter</taxon>
    </lineage>
</organism>
<comment type="caution">
    <text evidence="5">The sequence shown here is derived from an EMBL/GenBank/DDBJ whole genome shotgun (WGS) entry which is preliminary data.</text>
</comment>
<dbReference type="EMBL" id="SOBW01000007">
    <property type="protein sequence ID" value="TDU43298.1"/>
    <property type="molecule type" value="Genomic_DNA"/>
</dbReference>
<dbReference type="FunFam" id="3.40.630.30:FF:000064">
    <property type="entry name" value="GNAT family acetyltransferase"/>
    <property type="match status" value="1"/>
</dbReference>
<sequence>MVLILPVCVIFEEKYLQMNFKIRQAIPQDMPQVHALITELAIFEKEPDAVEITISDLETDGFGAHPAFKCFVAEVDDKVEGIALVYSRYSTWKGKVLHLEDLIVSQNMRSSGLGTALLDEVVRYGSQLGVKRICWEVLDWNAPAIEFYQKKGADVKRDWDVVHLTEDGIKNYIATL</sequence>
<dbReference type="InterPro" id="IPR000182">
    <property type="entry name" value="GNAT_dom"/>
</dbReference>
<evidence type="ECO:0000256" key="2">
    <source>
        <dbReference type="ARBA" id="ARBA00022679"/>
    </source>
</evidence>
<dbReference type="Proteomes" id="UP000294689">
    <property type="component" value="Unassembled WGS sequence"/>
</dbReference>
<dbReference type="Gene3D" id="3.40.630.30">
    <property type="match status" value="1"/>
</dbReference>
<dbReference type="InterPro" id="IPR016181">
    <property type="entry name" value="Acyl_CoA_acyltransferase"/>
</dbReference>
<dbReference type="PANTHER" id="PTHR10545">
    <property type="entry name" value="DIAMINE N-ACETYLTRANSFERASE"/>
    <property type="match status" value="1"/>
</dbReference>
<dbReference type="GO" id="GO:0008080">
    <property type="term" value="F:N-acetyltransferase activity"/>
    <property type="evidence" value="ECO:0007669"/>
    <property type="project" value="UniProtKB-ARBA"/>
</dbReference>
<name>A0A4R7Q6Z1_9FLAO</name>
<dbReference type="Pfam" id="PF00583">
    <property type="entry name" value="Acetyltransf_1"/>
    <property type="match status" value="1"/>
</dbReference>
<evidence type="ECO:0000256" key="3">
    <source>
        <dbReference type="ARBA" id="ARBA00023315"/>
    </source>
</evidence>
<evidence type="ECO:0000313" key="6">
    <source>
        <dbReference type="Proteomes" id="UP000294689"/>
    </source>
</evidence>
<dbReference type="AlphaFoldDB" id="A0A4R7Q6Z1"/>
<accession>A0A4R7Q6Z1</accession>
<keyword evidence="6" id="KW-1185">Reference proteome</keyword>
<dbReference type="PROSITE" id="PS51186">
    <property type="entry name" value="GNAT"/>
    <property type="match status" value="1"/>
</dbReference>
<dbReference type="PANTHER" id="PTHR10545:SF29">
    <property type="entry name" value="GH14572P-RELATED"/>
    <property type="match status" value="1"/>
</dbReference>
<dbReference type="CDD" id="cd04301">
    <property type="entry name" value="NAT_SF"/>
    <property type="match status" value="1"/>
</dbReference>
<feature type="domain" description="N-acetyltransferase" evidence="4">
    <location>
        <begin position="20"/>
        <end position="176"/>
    </location>
</feature>
<keyword evidence="3 5" id="KW-0012">Acyltransferase</keyword>
<comment type="similarity">
    <text evidence="1">Belongs to the acetyltransferase family.</text>
</comment>
<evidence type="ECO:0000313" key="5">
    <source>
        <dbReference type="EMBL" id="TDU43298.1"/>
    </source>
</evidence>
<evidence type="ECO:0000256" key="1">
    <source>
        <dbReference type="ARBA" id="ARBA00008694"/>
    </source>
</evidence>